<dbReference type="GO" id="GO:0005811">
    <property type="term" value="C:lipid droplet"/>
    <property type="evidence" value="ECO:0007669"/>
    <property type="project" value="TreeGrafter"/>
</dbReference>
<comment type="similarity">
    <text evidence="1">Belongs to the short-chain dehydrogenases/reductases (SDR) family.</text>
</comment>
<keyword evidence="4" id="KW-1185">Reference proteome</keyword>
<reference evidence="3 4" key="1">
    <citation type="journal article" date="2014" name="BMC Genomics">
        <title>Comparative genome sequencing reveals chemotype-specific gene clusters in the toxigenic black mold Stachybotrys.</title>
        <authorList>
            <person name="Semeiks J."/>
            <person name="Borek D."/>
            <person name="Otwinowski Z."/>
            <person name="Grishin N.V."/>
        </authorList>
    </citation>
    <scope>NUCLEOTIDE SEQUENCE [LARGE SCALE GENOMIC DNA]</scope>
    <source>
        <strain evidence="4">CBS 109288 / IBT 7711</strain>
    </source>
</reference>
<sequence>MPTPKSILLTGRSADGIGAAMALVLAQRGHHIFATARNPAKIPEALRSSANVTVLSLDVADLASVAAAAVAVADFGHGLDVLVSNAGIEYVQPVLDIDIVVAQQLMDVNLWGPIRMIQAFADLLIASRGRVVNAALNTVSETLRLELAPFGVSVITILPCVFNTKLHSNNMARFDILPTSRYAAIKDTINGWAKGEAQPKDSLSAAKFAELVVSDVIGTDKGGLVSRGPYAALLRLVGQWAPKWVADYILIQNQGLDKLSWEIPVDRSKYGMVDSTKLD</sequence>
<dbReference type="GO" id="GO:0000140">
    <property type="term" value="F:acylglycerone-phosphate reductase (NADP+) activity"/>
    <property type="evidence" value="ECO:0007669"/>
    <property type="project" value="TreeGrafter"/>
</dbReference>
<dbReference type="OrthoDB" id="2102561at2759"/>
<dbReference type="Gene3D" id="3.40.50.720">
    <property type="entry name" value="NAD(P)-binding Rossmann-like Domain"/>
    <property type="match status" value="1"/>
</dbReference>
<dbReference type="Proteomes" id="UP000028045">
    <property type="component" value="Unassembled WGS sequence"/>
</dbReference>
<dbReference type="GO" id="GO:0006654">
    <property type="term" value="P:phosphatidic acid biosynthetic process"/>
    <property type="evidence" value="ECO:0007669"/>
    <property type="project" value="TreeGrafter"/>
</dbReference>
<evidence type="ECO:0000256" key="2">
    <source>
        <dbReference type="ARBA" id="ARBA00023002"/>
    </source>
</evidence>
<dbReference type="PANTHER" id="PTHR44169:SF6">
    <property type="entry name" value="NADPH-DEPENDENT 1-ACYLDIHYDROXYACETONE PHOSPHATE REDUCTASE"/>
    <property type="match status" value="1"/>
</dbReference>
<dbReference type="InterPro" id="IPR036291">
    <property type="entry name" value="NAD(P)-bd_dom_sf"/>
</dbReference>
<dbReference type="GO" id="GO:0019433">
    <property type="term" value="P:triglyceride catabolic process"/>
    <property type="evidence" value="ECO:0007669"/>
    <property type="project" value="TreeGrafter"/>
</dbReference>
<dbReference type="SUPFAM" id="SSF51735">
    <property type="entry name" value="NAD(P)-binding Rossmann-fold domains"/>
    <property type="match status" value="1"/>
</dbReference>
<dbReference type="HOGENOM" id="CLU_010194_2_9_1"/>
<dbReference type="GO" id="GO:0005783">
    <property type="term" value="C:endoplasmic reticulum"/>
    <property type="evidence" value="ECO:0007669"/>
    <property type="project" value="TreeGrafter"/>
</dbReference>
<name>A0A084B6M6_STACB</name>
<evidence type="ECO:0000313" key="4">
    <source>
        <dbReference type="Proteomes" id="UP000028045"/>
    </source>
</evidence>
<dbReference type="PANTHER" id="PTHR44169">
    <property type="entry name" value="NADPH-DEPENDENT 1-ACYLDIHYDROXYACETONE PHOSPHATE REDUCTASE"/>
    <property type="match status" value="1"/>
</dbReference>
<organism evidence="3 4">
    <name type="scientific">Stachybotrys chartarum (strain CBS 109288 / IBT 7711)</name>
    <name type="common">Toxic black mold</name>
    <name type="synonym">Stilbospora chartarum</name>
    <dbReference type="NCBI Taxonomy" id="1280523"/>
    <lineage>
        <taxon>Eukaryota</taxon>
        <taxon>Fungi</taxon>
        <taxon>Dikarya</taxon>
        <taxon>Ascomycota</taxon>
        <taxon>Pezizomycotina</taxon>
        <taxon>Sordariomycetes</taxon>
        <taxon>Hypocreomycetidae</taxon>
        <taxon>Hypocreales</taxon>
        <taxon>Stachybotryaceae</taxon>
        <taxon>Stachybotrys</taxon>
    </lineage>
</organism>
<dbReference type="PRINTS" id="PR00081">
    <property type="entry name" value="GDHRDH"/>
</dbReference>
<protein>
    <submittedName>
        <fullName evidence="3">Uncharacterized protein</fullName>
    </submittedName>
</protein>
<dbReference type="GO" id="GO:0004806">
    <property type="term" value="F:triacylglycerol lipase activity"/>
    <property type="evidence" value="ECO:0007669"/>
    <property type="project" value="TreeGrafter"/>
</dbReference>
<evidence type="ECO:0000256" key="1">
    <source>
        <dbReference type="ARBA" id="ARBA00006484"/>
    </source>
</evidence>
<dbReference type="InterPro" id="IPR002347">
    <property type="entry name" value="SDR_fam"/>
</dbReference>
<accession>A0A084B6M6</accession>
<dbReference type="EMBL" id="KL647898">
    <property type="protein sequence ID" value="KEY73205.1"/>
    <property type="molecule type" value="Genomic_DNA"/>
</dbReference>
<evidence type="ECO:0000313" key="3">
    <source>
        <dbReference type="EMBL" id="KEY73205.1"/>
    </source>
</evidence>
<gene>
    <name evidence="3" type="ORF">S7711_04171</name>
</gene>
<dbReference type="Pfam" id="PF00106">
    <property type="entry name" value="adh_short"/>
    <property type="match status" value="1"/>
</dbReference>
<dbReference type="AlphaFoldDB" id="A0A084B6M6"/>
<keyword evidence="2" id="KW-0560">Oxidoreductase</keyword>
<proteinExistence type="inferred from homology"/>